<keyword evidence="1" id="KW-0175">Coiled coil</keyword>
<gene>
    <name evidence="3" type="ORF">ABMA28_006362</name>
</gene>
<evidence type="ECO:0000313" key="4">
    <source>
        <dbReference type="Proteomes" id="UP001549921"/>
    </source>
</evidence>
<dbReference type="PANTHER" id="PTHR21549">
    <property type="entry name" value="MUTATED IN BLADDER CANCER 1"/>
    <property type="match status" value="1"/>
</dbReference>
<organism evidence="3 4">
    <name type="scientific">Loxostege sticticalis</name>
    <name type="common">Beet webworm moth</name>
    <dbReference type="NCBI Taxonomy" id="481309"/>
    <lineage>
        <taxon>Eukaryota</taxon>
        <taxon>Metazoa</taxon>
        <taxon>Ecdysozoa</taxon>
        <taxon>Arthropoda</taxon>
        <taxon>Hexapoda</taxon>
        <taxon>Insecta</taxon>
        <taxon>Pterygota</taxon>
        <taxon>Neoptera</taxon>
        <taxon>Endopterygota</taxon>
        <taxon>Lepidoptera</taxon>
        <taxon>Glossata</taxon>
        <taxon>Ditrysia</taxon>
        <taxon>Pyraloidea</taxon>
        <taxon>Crambidae</taxon>
        <taxon>Pyraustinae</taxon>
        <taxon>Loxostege</taxon>
    </lineage>
</organism>
<dbReference type="EMBL" id="JBEDNZ010000019">
    <property type="protein sequence ID" value="KAL0820503.1"/>
    <property type="molecule type" value="Genomic_DNA"/>
</dbReference>
<dbReference type="InterPro" id="IPR039902">
    <property type="entry name" value="CCDC148/CCDC112"/>
</dbReference>
<comment type="caution">
    <text evidence="3">The sequence shown here is derived from an EMBL/GenBank/DDBJ whole genome shotgun (WGS) entry which is preliminary data.</text>
</comment>
<sequence>MSTLDMSNESTKTSEDISSNIGIIAKLRRIKIQEDLMIQNVKKNSCEPDNGFIKYDLEYIKYISKLKTSYADIKQLFDDLKCVTKTSDTLQKLDIDEVKKDVLDLEEKISSLKTFLQRELAILKSTEQHLVKQINEEENQNAMVRKQPKIHTKSYSDIIPSPVRNLINSPFKYPEVQQFQDFLSQSNKHGGWNEYNHNIFIKLWQKHFQTNEDDFHDNLSYHSGKYNLFINDVSENISGVKRADIISHMEWYNKYLSLKKRQQLAIDEWRAKTRPKKAFQQSMQQPSSSRNEKEKVYSQPFSYGCPKKATVQKFKVEQDYSSLVDANEFLKEMEKTHSLERVSEFRYTKSTKQWKNRCYSSADKEQLQYNDLDCIIKLGIPSWRSKLMKDDE</sequence>
<feature type="region of interest" description="Disordered" evidence="2">
    <location>
        <begin position="275"/>
        <end position="295"/>
    </location>
</feature>
<name>A0ABD0SKY9_LOXSC</name>
<dbReference type="AlphaFoldDB" id="A0ABD0SKY9"/>
<accession>A0ABD0SKY9</accession>
<dbReference type="PANTHER" id="PTHR21549:SF0">
    <property type="entry name" value="COILED-COIL DOMAIN-CONTAINING PROTEIN 112"/>
    <property type="match status" value="1"/>
</dbReference>
<proteinExistence type="predicted"/>
<evidence type="ECO:0000256" key="1">
    <source>
        <dbReference type="ARBA" id="ARBA00023054"/>
    </source>
</evidence>
<protein>
    <submittedName>
        <fullName evidence="3">Uncharacterized protein</fullName>
    </submittedName>
</protein>
<dbReference type="Proteomes" id="UP001549921">
    <property type="component" value="Unassembled WGS sequence"/>
</dbReference>
<reference evidence="3 4" key="1">
    <citation type="submission" date="2024-06" db="EMBL/GenBank/DDBJ databases">
        <title>A chromosome-level genome assembly of beet webworm, Loxostege sticticalis.</title>
        <authorList>
            <person name="Zhang Y."/>
        </authorList>
    </citation>
    <scope>NUCLEOTIDE SEQUENCE [LARGE SCALE GENOMIC DNA]</scope>
    <source>
        <strain evidence="3">AQ028</strain>
        <tissue evidence="3">Male pupae</tissue>
    </source>
</reference>
<evidence type="ECO:0000256" key="2">
    <source>
        <dbReference type="SAM" id="MobiDB-lite"/>
    </source>
</evidence>
<feature type="compositionally biased region" description="Polar residues" evidence="2">
    <location>
        <begin position="279"/>
        <end position="289"/>
    </location>
</feature>
<evidence type="ECO:0000313" key="3">
    <source>
        <dbReference type="EMBL" id="KAL0820503.1"/>
    </source>
</evidence>